<dbReference type="AlphaFoldDB" id="A0A2W1BPS9"/>
<sequence>MLITSTEPGIEPGTSCSAVRHGAASSASFFVMLMNALCVYRMFTFDVADNSSIEEDLTKVNFEFLASFFYFVTLIGFTIIFISNTLHRENVVLLILMIQRIYMSIGISKSIKSYITMNWKLFCKTYSCKGILQCERKMCGSRALLFTLANLYDDILPTAHRQIFTEIEP</sequence>
<evidence type="ECO:0000313" key="2">
    <source>
        <dbReference type="EMBL" id="PZC77059.1"/>
    </source>
</evidence>
<proteinExistence type="predicted"/>
<evidence type="ECO:0000313" key="3">
    <source>
        <dbReference type="Proteomes" id="UP000249218"/>
    </source>
</evidence>
<organism evidence="2 3">
    <name type="scientific">Helicoverpa armigera</name>
    <name type="common">Cotton bollworm</name>
    <name type="synonym">Heliothis armigera</name>
    <dbReference type="NCBI Taxonomy" id="29058"/>
    <lineage>
        <taxon>Eukaryota</taxon>
        <taxon>Metazoa</taxon>
        <taxon>Ecdysozoa</taxon>
        <taxon>Arthropoda</taxon>
        <taxon>Hexapoda</taxon>
        <taxon>Insecta</taxon>
        <taxon>Pterygota</taxon>
        <taxon>Neoptera</taxon>
        <taxon>Endopterygota</taxon>
        <taxon>Lepidoptera</taxon>
        <taxon>Glossata</taxon>
        <taxon>Ditrysia</taxon>
        <taxon>Noctuoidea</taxon>
        <taxon>Noctuidae</taxon>
        <taxon>Heliothinae</taxon>
        <taxon>Helicoverpa</taxon>
    </lineage>
</organism>
<keyword evidence="3" id="KW-1185">Reference proteome</keyword>
<feature type="transmembrane region" description="Helical" evidence="1">
    <location>
        <begin position="64"/>
        <end position="85"/>
    </location>
</feature>
<gene>
    <name evidence="2" type="primary">HaOG200708</name>
    <name evidence="2" type="ORF">B5X24_HaOG200708</name>
</gene>
<reference evidence="2 3" key="1">
    <citation type="journal article" date="2017" name="BMC Biol.">
        <title>Genomic innovations, transcriptional plasticity and gene loss underlying the evolution and divergence of two highly polyphagous and invasive Helicoverpa pest species.</title>
        <authorList>
            <person name="Pearce S.L."/>
            <person name="Clarke D.F."/>
            <person name="East P.D."/>
            <person name="Elfekih S."/>
            <person name="Gordon K.H."/>
            <person name="Jermiin L.S."/>
            <person name="McGaughran A."/>
            <person name="Oakeshott J.G."/>
            <person name="Papanikolaou A."/>
            <person name="Perera O.P."/>
            <person name="Rane R.V."/>
            <person name="Richards S."/>
            <person name="Tay W.T."/>
            <person name="Walsh T.K."/>
            <person name="Anderson A."/>
            <person name="Anderson C.J."/>
            <person name="Asgari S."/>
            <person name="Board P.G."/>
            <person name="Bretschneider A."/>
            <person name="Campbell P.M."/>
            <person name="Chertemps T."/>
            <person name="Christeller J.T."/>
            <person name="Coppin C.W."/>
            <person name="Downes S.J."/>
            <person name="Duan G."/>
            <person name="Farnsworth C.A."/>
            <person name="Good R.T."/>
            <person name="Han L.B."/>
            <person name="Han Y.C."/>
            <person name="Hatje K."/>
            <person name="Horne I."/>
            <person name="Huang Y.P."/>
            <person name="Hughes D.S."/>
            <person name="Jacquin-Joly E."/>
            <person name="James W."/>
            <person name="Jhangiani S."/>
            <person name="Kollmar M."/>
            <person name="Kuwar S.S."/>
            <person name="Li S."/>
            <person name="Liu N.Y."/>
            <person name="Maibeche M.T."/>
            <person name="Miller J.R."/>
            <person name="Montagne N."/>
            <person name="Perry T."/>
            <person name="Qu J."/>
            <person name="Song S.V."/>
            <person name="Sutton G.G."/>
            <person name="Vogel H."/>
            <person name="Walenz B.P."/>
            <person name="Xu W."/>
            <person name="Zhang H.J."/>
            <person name="Zou Z."/>
            <person name="Batterham P."/>
            <person name="Edwards O.R."/>
            <person name="Feyereisen R."/>
            <person name="Gibbs R.A."/>
            <person name="Heckel D.G."/>
            <person name="McGrath A."/>
            <person name="Robin C."/>
            <person name="Scherer S.E."/>
            <person name="Worley K.C."/>
            <person name="Wu Y.D."/>
        </authorList>
    </citation>
    <scope>NUCLEOTIDE SEQUENCE [LARGE SCALE GENOMIC DNA]</scope>
    <source>
        <strain evidence="2">Harm_GR_Male_#8</strain>
        <tissue evidence="2">Whole organism</tissue>
    </source>
</reference>
<dbReference type="Proteomes" id="UP000249218">
    <property type="component" value="Unassembled WGS sequence"/>
</dbReference>
<name>A0A2W1BPS9_HELAM</name>
<feature type="transmembrane region" description="Helical" evidence="1">
    <location>
        <begin position="23"/>
        <end position="43"/>
    </location>
</feature>
<keyword evidence="1" id="KW-1133">Transmembrane helix</keyword>
<keyword evidence="1" id="KW-0812">Transmembrane</keyword>
<evidence type="ECO:0000256" key="1">
    <source>
        <dbReference type="SAM" id="Phobius"/>
    </source>
</evidence>
<dbReference type="EMBL" id="KZ149937">
    <property type="protein sequence ID" value="PZC77059.1"/>
    <property type="molecule type" value="Genomic_DNA"/>
</dbReference>
<accession>A0A2W1BPS9</accession>
<keyword evidence="1" id="KW-0472">Membrane</keyword>
<protein>
    <submittedName>
        <fullName evidence="2">Uncharacterized protein</fullName>
    </submittedName>
</protein>